<dbReference type="AlphaFoldDB" id="A0A5J4QFP4"/>
<dbReference type="GO" id="GO:0006428">
    <property type="term" value="P:isoleucyl-tRNA aminoacylation"/>
    <property type="evidence" value="ECO:0007669"/>
    <property type="project" value="TreeGrafter"/>
</dbReference>
<dbReference type="PANTHER" id="PTHR42780">
    <property type="entry name" value="SOLEUCYL-TRNA SYNTHETASE"/>
    <property type="match status" value="1"/>
</dbReference>
<dbReference type="GO" id="GO:0004822">
    <property type="term" value="F:isoleucine-tRNA ligase activity"/>
    <property type="evidence" value="ECO:0007669"/>
    <property type="project" value="UniProtKB-EC"/>
</dbReference>
<evidence type="ECO:0000313" key="1">
    <source>
        <dbReference type="EMBL" id="KAA6319741.1"/>
    </source>
</evidence>
<dbReference type="PANTHER" id="PTHR42780:SF1">
    <property type="entry name" value="ISOLEUCINE--TRNA LIGASE, CYTOPLASMIC"/>
    <property type="match status" value="1"/>
</dbReference>
<dbReference type="EC" id="6.1.1.5" evidence="1"/>
<keyword evidence="1" id="KW-0436">Ligase</keyword>
<name>A0A5J4QFP4_9ZZZZ</name>
<dbReference type="SUPFAM" id="SSF47323">
    <property type="entry name" value="Anticodon-binding domain of a subclass of class I aminoacyl-tRNA synthetases"/>
    <property type="match status" value="1"/>
</dbReference>
<gene>
    <name evidence="1" type="ORF">EZS27_030398</name>
</gene>
<reference evidence="1" key="1">
    <citation type="submission" date="2019-03" db="EMBL/GenBank/DDBJ databases">
        <title>Single cell metagenomics reveals metabolic interactions within the superorganism composed of flagellate Streblomastix strix and complex community of Bacteroidetes bacteria on its surface.</title>
        <authorList>
            <person name="Treitli S.C."/>
            <person name="Kolisko M."/>
            <person name="Husnik F."/>
            <person name="Keeling P."/>
            <person name="Hampl V."/>
        </authorList>
    </citation>
    <scope>NUCLEOTIDE SEQUENCE</scope>
    <source>
        <strain evidence="1">STM</strain>
    </source>
</reference>
<sequence>GWLVANEGKLTVALEVTITEALRHEGIARELINRIQNIRKSSGFEITDKIKIVLSKNPQTDDAVNEYHTYICNQVLGNSLVLADKVEKGVELEFDDFSLFIDVAKD</sequence>
<proteinExistence type="predicted"/>
<comment type="caution">
    <text evidence="1">The sequence shown here is derived from an EMBL/GenBank/DDBJ whole genome shotgun (WGS) entry which is preliminary data.</text>
</comment>
<dbReference type="EMBL" id="SNRY01003787">
    <property type="protein sequence ID" value="KAA6319741.1"/>
    <property type="molecule type" value="Genomic_DNA"/>
</dbReference>
<protein>
    <submittedName>
        <fullName evidence="1">Isoleucine--tRNA ligase</fullName>
        <ecNumber evidence="1">6.1.1.5</ecNumber>
    </submittedName>
</protein>
<dbReference type="InterPro" id="IPR009080">
    <property type="entry name" value="tRNAsynth_Ia_anticodon-bd"/>
</dbReference>
<dbReference type="GO" id="GO:0005524">
    <property type="term" value="F:ATP binding"/>
    <property type="evidence" value="ECO:0007669"/>
    <property type="project" value="InterPro"/>
</dbReference>
<dbReference type="InterPro" id="IPR023586">
    <property type="entry name" value="Ile-tRNA-ligase_type2"/>
</dbReference>
<organism evidence="1">
    <name type="scientific">termite gut metagenome</name>
    <dbReference type="NCBI Taxonomy" id="433724"/>
    <lineage>
        <taxon>unclassified sequences</taxon>
        <taxon>metagenomes</taxon>
        <taxon>organismal metagenomes</taxon>
    </lineage>
</organism>
<accession>A0A5J4QFP4</accession>
<dbReference type="Pfam" id="PF19302">
    <property type="entry name" value="DUF5915"/>
    <property type="match status" value="1"/>
</dbReference>
<feature type="non-terminal residue" evidence="1">
    <location>
        <position position="1"/>
    </location>
</feature>